<keyword evidence="3" id="KW-1185">Reference proteome</keyword>
<gene>
    <name evidence="2" type="ORF">GCM10009801_20770</name>
</gene>
<feature type="region of interest" description="Disordered" evidence="1">
    <location>
        <begin position="27"/>
        <end position="75"/>
    </location>
</feature>
<reference evidence="2 3" key="1">
    <citation type="journal article" date="2019" name="Int. J. Syst. Evol. Microbiol.">
        <title>The Global Catalogue of Microorganisms (GCM) 10K type strain sequencing project: providing services to taxonomists for standard genome sequencing and annotation.</title>
        <authorList>
            <consortium name="The Broad Institute Genomics Platform"/>
            <consortium name="The Broad Institute Genome Sequencing Center for Infectious Disease"/>
            <person name="Wu L."/>
            <person name="Ma J."/>
        </authorList>
    </citation>
    <scope>NUCLEOTIDE SEQUENCE [LARGE SCALE GENOMIC DNA]</scope>
    <source>
        <strain evidence="2 3">JCM 15478</strain>
    </source>
</reference>
<feature type="compositionally biased region" description="Polar residues" evidence="1">
    <location>
        <begin position="28"/>
        <end position="42"/>
    </location>
</feature>
<sequence length="75" mass="8434">MYVAVLLLPALWVMLFALARLEERLFDTEQTTEPTGTAQPSSPRHARRERHLRLVPGGRERATGRAAARRSHDAA</sequence>
<proteinExistence type="predicted"/>
<name>A0ABN2VRI0_9ACTN</name>
<feature type="compositionally biased region" description="Basic residues" evidence="1">
    <location>
        <begin position="44"/>
        <end position="53"/>
    </location>
</feature>
<organism evidence="2 3">
    <name type="scientific">Streptomyces albiaxialis</name>
    <dbReference type="NCBI Taxonomy" id="329523"/>
    <lineage>
        <taxon>Bacteria</taxon>
        <taxon>Bacillati</taxon>
        <taxon>Actinomycetota</taxon>
        <taxon>Actinomycetes</taxon>
        <taxon>Kitasatosporales</taxon>
        <taxon>Streptomycetaceae</taxon>
        <taxon>Streptomyces</taxon>
    </lineage>
</organism>
<accession>A0ABN2VRI0</accession>
<evidence type="ECO:0000256" key="1">
    <source>
        <dbReference type="SAM" id="MobiDB-lite"/>
    </source>
</evidence>
<evidence type="ECO:0000313" key="3">
    <source>
        <dbReference type="Proteomes" id="UP001500016"/>
    </source>
</evidence>
<comment type="caution">
    <text evidence="2">The sequence shown here is derived from an EMBL/GenBank/DDBJ whole genome shotgun (WGS) entry which is preliminary data.</text>
</comment>
<dbReference type="EMBL" id="BAAAPE010000005">
    <property type="protein sequence ID" value="GAA2070207.1"/>
    <property type="molecule type" value="Genomic_DNA"/>
</dbReference>
<evidence type="ECO:0000313" key="2">
    <source>
        <dbReference type="EMBL" id="GAA2070207.1"/>
    </source>
</evidence>
<dbReference type="RefSeq" id="WP_344526441.1">
    <property type="nucleotide sequence ID" value="NZ_BAAAPE010000005.1"/>
</dbReference>
<dbReference type="Proteomes" id="UP001500016">
    <property type="component" value="Unassembled WGS sequence"/>
</dbReference>
<protein>
    <submittedName>
        <fullName evidence="2">Uncharacterized protein</fullName>
    </submittedName>
</protein>